<organism evidence="1">
    <name type="scientific">Arion vulgaris</name>
    <dbReference type="NCBI Taxonomy" id="1028688"/>
    <lineage>
        <taxon>Eukaryota</taxon>
        <taxon>Metazoa</taxon>
        <taxon>Spiralia</taxon>
        <taxon>Lophotrochozoa</taxon>
        <taxon>Mollusca</taxon>
        <taxon>Gastropoda</taxon>
        <taxon>Heterobranchia</taxon>
        <taxon>Euthyneura</taxon>
        <taxon>Panpulmonata</taxon>
        <taxon>Eupulmonata</taxon>
        <taxon>Stylommatophora</taxon>
        <taxon>Helicina</taxon>
        <taxon>Arionoidea</taxon>
        <taxon>Arionidae</taxon>
        <taxon>Arion</taxon>
    </lineage>
</organism>
<name>A0A0B7BVB2_9EUPU</name>
<reference evidence="1" key="1">
    <citation type="submission" date="2014-12" db="EMBL/GenBank/DDBJ databases">
        <title>Insight into the proteome of Arion vulgaris.</title>
        <authorList>
            <person name="Aradska J."/>
            <person name="Bulat T."/>
            <person name="Smidak R."/>
            <person name="Sarate P."/>
            <person name="Gangsoo J."/>
            <person name="Sialana F."/>
            <person name="Bilban M."/>
            <person name="Lubec G."/>
        </authorList>
    </citation>
    <scope>NUCLEOTIDE SEQUENCE</scope>
    <source>
        <tissue evidence="1">Skin</tissue>
    </source>
</reference>
<evidence type="ECO:0008006" key="2">
    <source>
        <dbReference type="Google" id="ProtNLM"/>
    </source>
</evidence>
<gene>
    <name evidence="1" type="primary">ORF211504</name>
</gene>
<sequence length="73" mass="8155">MQRKTDNLSSIASKVGLQISYEKTNIMKTPMASNADITLESKMIKIAEQFTYLGSNFGCTGDTKTRQHQLLKV</sequence>
<proteinExistence type="predicted"/>
<evidence type="ECO:0000313" key="1">
    <source>
        <dbReference type="EMBL" id="CEK96316.1"/>
    </source>
</evidence>
<dbReference type="EMBL" id="HACG01049451">
    <property type="protein sequence ID" value="CEK96316.1"/>
    <property type="molecule type" value="Transcribed_RNA"/>
</dbReference>
<protein>
    <recommendedName>
        <fullName evidence="2">Reverse transcriptase domain-containing protein</fullName>
    </recommendedName>
</protein>
<dbReference type="AlphaFoldDB" id="A0A0B7BVB2"/>
<accession>A0A0B7BVB2</accession>